<dbReference type="InterPro" id="IPR020449">
    <property type="entry name" value="Tscrpt_reg_AraC-type_HTH"/>
</dbReference>
<organism evidence="5 6">
    <name type="scientific">Eisenbergiella tayi</name>
    <dbReference type="NCBI Taxonomy" id="1432052"/>
    <lineage>
        <taxon>Bacteria</taxon>
        <taxon>Bacillati</taxon>
        <taxon>Bacillota</taxon>
        <taxon>Clostridia</taxon>
        <taxon>Lachnospirales</taxon>
        <taxon>Lachnospiraceae</taxon>
        <taxon>Eisenbergiella</taxon>
    </lineage>
</organism>
<dbReference type="InterPro" id="IPR009057">
    <property type="entry name" value="Homeodomain-like_sf"/>
</dbReference>
<proteinExistence type="predicted"/>
<reference evidence="5 6" key="1">
    <citation type="submission" date="2016-07" db="EMBL/GenBank/DDBJ databases">
        <title>Characterization of isolates of Eisenbergiella tayi derived from blood cultures, using whole genome sequencing.</title>
        <authorList>
            <person name="Burdz T."/>
            <person name="Wiebe D."/>
            <person name="Huynh C."/>
            <person name="Bernard K."/>
        </authorList>
    </citation>
    <scope>NUCLEOTIDE SEQUENCE [LARGE SCALE GENOMIC DNA]</scope>
    <source>
        <strain evidence="5 6">NML 120489</strain>
    </source>
</reference>
<comment type="caution">
    <text evidence="5">The sequence shown here is derived from an EMBL/GenBank/DDBJ whole genome shotgun (WGS) entry which is preliminary data.</text>
</comment>
<dbReference type="PANTHER" id="PTHR43280:SF34">
    <property type="entry name" value="ARAC-FAMILY TRANSCRIPTIONAL REGULATOR"/>
    <property type="match status" value="1"/>
</dbReference>
<evidence type="ECO:0000256" key="2">
    <source>
        <dbReference type="ARBA" id="ARBA00023125"/>
    </source>
</evidence>
<dbReference type="InterPro" id="IPR003313">
    <property type="entry name" value="AraC-bd"/>
</dbReference>
<evidence type="ECO:0000259" key="4">
    <source>
        <dbReference type="PROSITE" id="PS01124"/>
    </source>
</evidence>
<dbReference type="InterPro" id="IPR014710">
    <property type="entry name" value="RmlC-like_jellyroll"/>
</dbReference>
<dbReference type="AlphaFoldDB" id="A0A1E3AS28"/>
<keyword evidence="3" id="KW-0804">Transcription</keyword>
<name>A0A1E3AS28_9FIRM</name>
<dbReference type="Gene3D" id="2.60.120.10">
    <property type="entry name" value="Jelly Rolls"/>
    <property type="match status" value="1"/>
</dbReference>
<dbReference type="PROSITE" id="PS01124">
    <property type="entry name" value="HTH_ARAC_FAMILY_2"/>
    <property type="match status" value="1"/>
</dbReference>
<accession>A0A1E3AS28</accession>
<dbReference type="GO" id="GO:0043565">
    <property type="term" value="F:sequence-specific DNA binding"/>
    <property type="evidence" value="ECO:0007669"/>
    <property type="project" value="InterPro"/>
</dbReference>
<dbReference type="Gene3D" id="1.10.10.60">
    <property type="entry name" value="Homeodomain-like"/>
    <property type="match status" value="2"/>
</dbReference>
<dbReference type="EMBL" id="MCGI01000003">
    <property type="protein sequence ID" value="ODM11291.1"/>
    <property type="molecule type" value="Genomic_DNA"/>
</dbReference>
<gene>
    <name evidence="5" type="primary">rob_3</name>
    <name evidence="5" type="ORF">BEH84_03720</name>
</gene>
<feature type="domain" description="HTH araC/xylS-type" evidence="4">
    <location>
        <begin position="159"/>
        <end position="257"/>
    </location>
</feature>
<evidence type="ECO:0000256" key="3">
    <source>
        <dbReference type="ARBA" id="ARBA00023163"/>
    </source>
</evidence>
<evidence type="ECO:0000313" key="5">
    <source>
        <dbReference type="EMBL" id="ODM11291.1"/>
    </source>
</evidence>
<dbReference type="InterPro" id="IPR037923">
    <property type="entry name" value="HTH-like"/>
</dbReference>
<dbReference type="Pfam" id="PF02311">
    <property type="entry name" value="AraC_binding"/>
    <property type="match status" value="1"/>
</dbReference>
<dbReference type="SUPFAM" id="SSF51215">
    <property type="entry name" value="Regulatory protein AraC"/>
    <property type="match status" value="1"/>
</dbReference>
<dbReference type="PRINTS" id="PR00032">
    <property type="entry name" value="HTHARAC"/>
</dbReference>
<keyword evidence="1" id="KW-0805">Transcription regulation</keyword>
<dbReference type="SUPFAM" id="SSF46689">
    <property type="entry name" value="Homeodomain-like"/>
    <property type="match status" value="2"/>
</dbReference>
<dbReference type="SMART" id="SM00342">
    <property type="entry name" value="HTH_ARAC"/>
    <property type="match status" value="1"/>
</dbReference>
<evidence type="ECO:0000313" key="6">
    <source>
        <dbReference type="Proteomes" id="UP000095003"/>
    </source>
</evidence>
<dbReference type="InterPro" id="IPR018060">
    <property type="entry name" value="HTH_AraC"/>
</dbReference>
<evidence type="ECO:0000256" key="1">
    <source>
        <dbReference type="ARBA" id="ARBA00023015"/>
    </source>
</evidence>
<dbReference type="Proteomes" id="UP000095003">
    <property type="component" value="Unassembled WGS sequence"/>
</dbReference>
<dbReference type="PANTHER" id="PTHR43280">
    <property type="entry name" value="ARAC-FAMILY TRANSCRIPTIONAL REGULATOR"/>
    <property type="match status" value="1"/>
</dbReference>
<dbReference type="RefSeq" id="WP_044967539.1">
    <property type="nucleotide sequence ID" value="NZ_DAWBJH010000009.1"/>
</dbReference>
<dbReference type="Pfam" id="PF12833">
    <property type="entry name" value="HTH_18"/>
    <property type="match status" value="1"/>
</dbReference>
<keyword evidence="2" id="KW-0238">DNA-binding</keyword>
<sequence length="265" mass="31105">MSFFYEKRDYNYEAFFVDMDFVPHMHEKIEIMYVCEGIVDTKIGNCQKMMAPGELSIAFPDVIHSYRRAGVPNYLLTVIFDSALVENYKLLLSSKQPEYPFLAADQVHPDIIHAFNTIVLDRYWTYDQRLLQGYLYVIMGQILNCFNLIPREKPDFFLPDLLTYLSCHYMENLSLDDLSHEFGISKYHISRCFSQKIGCSFTNYLNALRIQNANKMLLTTELPVTDISYQSGFESLSTFYRVFQQFHGITPSEYKRNMKKSYSLL</sequence>
<dbReference type="GO" id="GO:0003700">
    <property type="term" value="F:DNA-binding transcription factor activity"/>
    <property type="evidence" value="ECO:0007669"/>
    <property type="project" value="InterPro"/>
</dbReference>
<dbReference type="GeneID" id="93302902"/>
<protein>
    <submittedName>
        <fullName evidence="5">Right origin-binding protein</fullName>
    </submittedName>
</protein>